<keyword evidence="2" id="KW-0812">Transmembrane</keyword>
<evidence type="ECO:0000256" key="2">
    <source>
        <dbReference type="SAM" id="Phobius"/>
    </source>
</evidence>
<proteinExistence type="predicted"/>
<protein>
    <submittedName>
        <fullName evidence="3">Uncharacterized protein</fullName>
    </submittedName>
</protein>
<evidence type="ECO:0000313" key="3">
    <source>
        <dbReference type="EMBL" id="CAD9313659.1"/>
    </source>
</evidence>
<evidence type="ECO:0000256" key="1">
    <source>
        <dbReference type="SAM" id="MobiDB-lite"/>
    </source>
</evidence>
<dbReference type="AlphaFoldDB" id="A0A6U4AGJ3"/>
<keyword evidence="2" id="KW-1133">Transmembrane helix</keyword>
<organism evidence="3">
    <name type="scientific">Ditylum brightwellii</name>
    <dbReference type="NCBI Taxonomy" id="49249"/>
    <lineage>
        <taxon>Eukaryota</taxon>
        <taxon>Sar</taxon>
        <taxon>Stramenopiles</taxon>
        <taxon>Ochrophyta</taxon>
        <taxon>Bacillariophyta</taxon>
        <taxon>Mediophyceae</taxon>
        <taxon>Lithodesmiophycidae</taxon>
        <taxon>Lithodesmiales</taxon>
        <taxon>Lithodesmiaceae</taxon>
        <taxon>Ditylum</taxon>
    </lineage>
</organism>
<feature type="transmembrane region" description="Helical" evidence="2">
    <location>
        <begin position="20"/>
        <end position="41"/>
    </location>
</feature>
<keyword evidence="2" id="KW-0472">Membrane</keyword>
<accession>A0A6U4AGJ3</accession>
<feature type="region of interest" description="Disordered" evidence="1">
    <location>
        <begin position="52"/>
        <end position="94"/>
    </location>
</feature>
<reference evidence="3" key="1">
    <citation type="submission" date="2021-01" db="EMBL/GenBank/DDBJ databases">
        <authorList>
            <person name="Corre E."/>
            <person name="Pelletier E."/>
            <person name="Niang G."/>
            <person name="Scheremetjew M."/>
            <person name="Finn R."/>
            <person name="Kale V."/>
            <person name="Holt S."/>
            <person name="Cochrane G."/>
            <person name="Meng A."/>
            <person name="Brown T."/>
            <person name="Cohen L."/>
        </authorList>
    </citation>
    <scope>NUCLEOTIDE SEQUENCE</scope>
    <source>
        <strain evidence="3">Pop2</strain>
    </source>
</reference>
<sequence length="129" mass="14686">MRFFLSSVSKFLDTTDINKYMPFSFQNAVAFGITVIFSVIFQAKSSRAVPAPTLSFQGSHNHHHHHLASTFNPQQQRQQPSLQPKPYSLAPLPRSFANKHYTRILQRYDARDRICSGSTKYHGGICSSR</sequence>
<gene>
    <name evidence="3" type="ORF">DBRI1063_LOCUS65</name>
</gene>
<feature type="compositionally biased region" description="Low complexity" evidence="1">
    <location>
        <begin position="73"/>
        <end position="86"/>
    </location>
</feature>
<dbReference type="EMBL" id="HBGN01000110">
    <property type="protein sequence ID" value="CAD9313659.1"/>
    <property type="molecule type" value="Transcribed_RNA"/>
</dbReference>
<name>A0A6U4AGJ3_9STRA</name>